<dbReference type="Pfam" id="PF01075">
    <property type="entry name" value="Glyco_transf_9"/>
    <property type="match status" value="1"/>
</dbReference>
<dbReference type="GO" id="GO:0008713">
    <property type="term" value="F:ADP-heptose-lipopolysaccharide heptosyltransferase activity"/>
    <property type="evidence" value="ECO:0007669"/>
    <property type="project" value="TreeGrafter"/>
</dbReference>
<keyword evidence="3" id="KW-1003">Cell membrane</keyword>
<evidence type="ECO:0000313" key="15">
    <source>
        <dbReference type="Proteomes" id="UP000326287"/>
    </source>
</evidence>
<evidence type="ECO:0000256" key="13">
    <source>
        <dbReference type="ARBA" id="ARBA00049201"/>
    </source>
</evidence>
<proteinExistence type="inferred from homology"/>
<sequence length="331" mass="36242">MRVLIVKMSSLGDVIHTLPAVTDAAQALPGITFDWVVEEAFAEIPAWHPAVDRVIPIALRRWRKHPVRNFSGSAWREFRQVLKGKHYDLVIDAQGLLKSALVARLLKTPIAGLDKHSAREGIAASAYQHKFAVPREMHAVERTRQLFADALGYTLDGARGNYGVRANLARHKEKRSRGVMFFHGTARAEKLWPVEHWAELLRLADQADYPVWLPWGSDEEKARAGQIVGMAGAGRVLPRLDLLGLASMLLEVDGAVAVDTGLGHLAAALDVPTVSLYGPTDTALIGAYGENQVHIQSPIGPEDTDDPKAMMHAIPAADVWARLQAVLPQEA</sequence>
<accession>A0A5P9NER3</accession>
<dbReference type="EC" id="2.4.99.23" evidence="10"/>
<gene>
    <name evidence="14" type="primary">waaC</name>
    <name evidence="14" type="ORF">EY643_00305</name>
</gene>
<evidence type="ECO:0000256" key="10">
    <source>
        <dbReference type="ARBA" id="ARBA00044041"/>
    </source>
</evidence>
<evidence type="ECO:0000256" key="5">
    <source>
        <dbReference type="ARBA" id="ARBA00022676"/>
    </source>
</evidence>
<dbReference type="Gene3D" id="3.40.50.2000">
    <property type="entry name" value="Glycogen Phosphorylase B"/>
    <property type="match status" value="2"/>
</dbReference>
<evidence type="ECO:0000256" key="6">
    <source>
        <dbReference type="ARBA" id="ARBA00022679"/>
    </source>
</evidence>
<evidence type="ECO:0000256" key="7">
    <source>
        <dbReference type="ARBA" id="ARBA00022985"/>
    </source>
</evidence>
<dbReference type="InterPro" id="IPR051199">
    <property type="entry name" value="LPS_LOS_Heptosyltrfase"/>
</dbReference>
<name>A0A5P9NER3_9GAMM</name>
<keyword evidence="8" id="KW-0472">Membrane</keyword>
<evidence type="ECO:0000256" key="4">
    <source>
        <dbReference type="ARBA" id="ARBA00022519"/>
    </source>
</evidence>
<reference evidence="14 15" key="1">
    <citation type="submission" date="2019-02" db="EMBL/GenBank/DDBJ databases">
        <authorList>
            <person name="Li S.-H."/>
        </authorList>
    </citation>
    <scope>NUCLEOTIDE SEQUENCE [LARGE SCALE GENOMIC DNA]</scope>
    <source>
        <strain evidence="14 15">IMCC14385</strain>
    </source>
</reference>
<comment type="subcellular location">
    <subcellularLocation>
        <location evidence="1">Cell inner membrane</location>
        <topology evidence="1">Peripheral membrane protein</topology>
        <orientation evidence="1">Cytoplasmic side</orientation>
    </subcellularLocation>
</comment>
<keyword evidence="5" id="KW-0328">Glycosyltransferase</keyword>
<protein>
    <recommendedName>
        <fullName evidence="11">Lipopolysaccharide heptosyltransferase 1</fullName>
        <ecNumber evidence="10">2.4.99.23</ecNumber>
    </recommendedName>
    <alternativeName>
        <fullName evidence="12">ADP-heptose:lipopolysaccharide heptosyltransferase I</fullName>
    </alternativeName>
</protein>
<keyword evidence="15" id="KW-1185">Reference proteome</keyword>
<dbReference type="PANTHER" id="PTHR30160">
    <property type="entry name" value="TETRAACYLDISACCHARIDE 4'-KINASE-RELATED"/>
    <property type="match status" value="1"/>
</dbReference>
<dbReference type="GO" id="GO:0009244">
    <property type="term" value="P:lipopolysaccharide core region biosynthetic process"/>
    <property type="evidence" value="ECO:0007669"/>
    <property type="project" value="InterPro"/>
</dbReference>
<dbReference type="CDD" id="cd03789">
    <property type="entry name" value="GT9_LPS_heptosyltransferase"/>
    <property type="match status" value="1"/>
</dbReference>
<dbReference type="SUPFAM" id="SSF53756">
    <property type="entry name" value="UDP-Glycosyltransferase/glycogen phosphorylase"/>
    <property type="match status" value="1"/>
</dbReference>
<keyword evidence="7" id="KW-0448">Lipopolysaccharide biosynthesis</keyword>
<dbReference type="EMBL" id="CP036422">
    <property type="protein sequence ID" value="QFU74211.1"/>
    <property type="molecule type" value="Genomic_DNA"/>
</dbReference>
<dbReference type="OrthoDB" id="9767552at2"/>
<dbReference type="PANTHER" id="PTHR30160:SF19">
    <property type="entry name" value="LIPOPOLYSACCHARIDE HEPTOSYLTRANSFERASE 1"/>
    <property type="match status" value="1"/>
</dbReference>
<evidence type="ECO:0000256" key="8">
    <source>
        <dbReference type="ARBA" id="ARBA00023136"/>
    </source>
</evidence>
<dbReference type="GO" id="GO:0005886">
    <property type="term" value="C:plasma membrane"/>
    <property type="evidence" value="ECO:0007669"/>
    <property type="project" value="UniProtKB-SubCell"/>
</dbReference>
<dbReference type="NCBIfam" id="TIGR02193">
    <property type="entry name" value="heptsyl_trn_I"/>
    <property type="match status" value="1"/>
</dbReference>
<evidence type="ECO:0000256" key="1">
    <source>
        <dbReference type="ARBA" id="ARBA00004515"/>
    </source>
</evidence>
<dbReference type="KEGG" id="halc:EY643_00305"/>
<comment type="catalytic activity">
    <reaction evidence="13">
        <text>an alpha-Kdo-(2-&gt;4)-alpha-Kdo-(2-&gt;6)-lipid A + ADP-L-glycero-beta-D-manno-heptose = an L-alpha-D-Hep-(1-&gt;5)-[alpha-Kdo-(2-&gt;4)]-alpha-Kdo-(2-&gt;6)-lipid A + ADP + H(+)</text>
        <dbReference type="Rhea" id="RHEA:74067"/>
        <dbReference type="ChEBI" id="CHEBI:15378"/>
        <dbReference type="ChEBI" id="CHEBI:61506"/>
        <dbReference type="ChEBI" id="CHEBI:176431"/>
        <dbReference type="ChEBI" id="CHEBI:193068"/>
        <dbReference type="ChEBI" id="CHEBI:456216"/>
        <dbReference type="EC" id="2.4.99.23"/>
    </reaction>
</comment>
<comment type="pathway">
    <text evidence="2">Bacterial outer membrane biogenesis; LPS core biosynthesis.</text>
</comment>
<dbReference type="AlphaFoldDB" id="A0A5P9NER3"/>
<dbReference type="InterPro" id="IPR002201">
    <property type="entry name" value="Glyco_trans_9"/>
</dbReference>
<keyword evidence="6 14" id="KW-0808">Transferase</keyword>
<evidence type="ECO:0000256" key="9">
    <source>
        <dbReference type="ARBA" id="ARBA00043995"/>
    </source>
</evidence>
<evidence type="ECO:0000256" key="3">
    <source>
        <dbReference type="ARBA" id="ARBA00022475"/>
    </source>
</evidence>
<organism evidence="14 15">
    <name type="scientific">Halioglobus maricola</name>
    <dbReference type="NCBI Taxonomy" id="2601894"/>
    <lineage>
        <taxon>Bacteria</taxon>
        <taxon>Pseudomonadati</taxon>
        <taxon>Pseudomonadota</taxon>
        <taxon>Gammaproteobacteria</taxon>
        <taxon>Cellvibrionales</taxon>
        <taxon>Halieaceae</taxon>
        <taxon>Halioglobus</taxon>
    </lineage>
</organism>
<evidence type="ECO:0000256" key="12">
    <source>
        <dbReference type="ARBA" id="ARBA00044330"/>
    </source>
</evidence>
<evidence type="ECO:0000256" key="11">
    <source>
        <dbReference type="ARBA" id="ARBA00044190"/>
    </source>
</evidence>
<dbReference type="GO" id="GO:0005829">
    <property type="term" value="C:cytosol"/>
    <property type="evidence" value="ECO:0007669"/>
    <property type="project" value="TreeGrafter"/>
</dbReference>
<keyword evidence="4" id="KW-0997">Cell inner membrane</keyword>
<evidence type="ECO:0000256" key="2">
    <source>
        <dbReference type="ARBA" id="ARBA00004713"/>
    </source>
</evidence>
<comment type="similarity">
    <text evidence="9">Belongs to the glycosyltransferase 9 family.</text>
</comment>
<evidence type="ECO:0000313" key="14">
    <source>
        <dbReference type="EMBL" id="QFU74211.1"/>
    </source>
</evidence>
<dbReference type="Proteomes" id="UP000326287">
    <property type="component" value="Chromosome"/>
</dbReference>
<dbReference type="RefSeq" id="WP_152660324.1">
    <property type="nucleotide sequence ID" value="NZ_CP036422.1"/>
</dbReference>
<dbReference type="InterPro" id="IPR011908">
    <property type="entry name" value="LipoPS_heptosylTferase-I"/>
</dbReference>